<proteinExistence type="predicted"/>
<dbReference type="Gene3D" id="3.30.479.10">
    <property type="entry name" value="6-pyruvoyl tetrahydropterin synthase/QueD"/>
    <property type="match status" value="1"/>
</dbReference>
<evidence type="ECO:0000313" key="2">
    <source>
        <dbReference type="Ensembl" id="ENSACDP00005017722.1"/>
    </source>
</evidence>
<evidence type="ECO:0000313" key="3">
    <source>
        <dbReference type="Proteomes" id="UP000694521"/>
    </source>
</evidence>
<feature type="compositionally biased region" description="Low complexity" evidence="1">
    <location>
        <begin position="30"/>
        <end position="41"/>
    </location>
</feature>
<dbReference type="Ensembl" id="ENSACDT00005021268.1">
    <property type="protein sequence ID" value="ENSACDP00005017722.1"/>
    <property type="gene ID" value="ENSACDG00005012909.1"/>
</dbReference>
<dbReference type="InterPro" id="IPR022470">
    <property type="entry name" value="PTPS_Cys_AS"/>
</dbReference>
<feature type="region of interest" description="Disordered" evidence="1">
    <location>
        <begin position="30"/>
        <end position="146"/>
    </location>
</feature>
<name>A0A8B9E886_ANSCY</name>
<dbReference type="GO" id="GO:0003874">
    <property type="term" value="F:6-pyruvoyltetrahydropterin synthase activity"/>
    <property type="evidence" value="ECO:0007669"/>
    <property type="project" value="InterPro"/>
</dbReference>
<accession>A0A8B9E886</accession>
<reference evidence="2" key="2">
    <citation type="submission" date="2025-09" db="UniProtKB">
        <authorList>
            <consortium name="Ensembl"/>
        </authorList>
    </citation>
    <scope>IDENTIFICATION</scope>
</reference>
<reference evidence="2" key="1">
    <citation type="submission" date="2025-08" db="UniProtKB">
        <authorList>
            <consortium name="Ensembl"/>
        </authorList>
    </citation>
    <scope>IDENTIFICATION</scope>
</reference>
<dbReference type="Proteomes" id="UP000694521">
    <property type="component" value="Unplaced"/>
</dbReference>
<feature type="compositionally biased region" description="Low complexity" evidence="1">
    <location>
        <begin position="69"/>
        <end position="83"/>
    </location>
</feature>
<evidence type="ECO:0008006" key="4">
    <source>
        <dbReference type="Google" id="ProtNLM"/>
    </source>
</evidence>
<sequence length="146" mass="14714">MDSLEKGKTKGATPKSGLWGHILQHPLALSRSAHSPPAARAGLFPRGPLGLGSAAPEAGRSCSRSGGTAAASPRPRAGIARRPPSTPGTGTRGARPCPAPGGCGSLSDEENLKLFGKCNNPNGHGHNYKGKELASTPACGHGERPA</sequence>
<dbReference type="InterPro" id="IPR038418">
    <property type="entry name" value="6-PTP_synth/QueD_sf"/>
</dbReference>
<keyword evidence="3" id="KW-1185">Reference proteome</keyword>
<dbReference type="PROSITE" id="PS00987">
    <property type="entry name" value="PTPS_1"/>
    <property type="match status" value="1"/>
</dbReference>
<protein>
    <recommendedName>
        <fullName evidence="4">6-pyruvoyltetrahydropterin synthase</fullName>
    </recommendedName>
</protein>
<evidence type="ECO:0000256" key="1">
    <source>
        <dbReference type="SAM" id="MobiDB-lite"/>
    </source>
</evidence>
<feature type="region of interest" description="Disordered" evidence="1">
    <location>
        <begin position="1"/>
        <end position="20"/>
    </location>
</feature>
<dbReference type="AlphaFoldDB" id="A0A8B9E886"/>
<organism evidence="2 3">
    <name type="scientific">Anser cygnoides</name>
    <name type="common">Swan goose</name>
    <dbReference type="NCBI Taxonomy" id="8845"/>
    <lineage>
        <taxon>Eukaryota</taxon>
        <taxon>Metazoa</taxon>
        <taxon>Chordata</taxon>
        <taxon>Craniata</taxon>
        <taxon>Vertebrata</taxon>
        <taxon>Euteleostomi</taxon>
        <taxon>Archelosauria</taxon>
        <taxon>Archosauria</taxon>
        <taxon>Dinosauria</taxon>
        <taxon>Saurischia</taxon>
        <taxon>Theropoda</taxon>
        <taxon>Coelurosauria</taxon>
        <taxon>Aves</taxon>
        <taxon>Neognathae</taxon>
        <taxon>Galloanserae</taxon>
        <taxon>Anseriformes</taxon>
        <taxon>Anatidae</taxon>
        <taxon>Anserinae</taxon>
        <taxon>Anser</taxon>
    </lineage>
</organism>
<dbReference type="GO" id="GO:0006729">
    <property type="term" value="P:tetrahydrobiopterin biosynthetic process"/>
    <property type="evidence" value="ECO:0007669"/>
    <property type="project" value="InterPro"/>
</dbReference>